<dbReference type="SUPFAM" id="SSF46689">
    <property type="entry name" value="Homeodomain-like"/>
    <property type="match status" value="1"/>
</dbReference>
<accession>A0ABV6TER7</accession>
<dbReference type="InterPro" id="IPR035418">
    <property type="entry name" value="AraC-bd_2"/>
</dbReference>
<dbReference type="Proteomes" id="UP001589887">
    <property type="component" value="Unassembled WGS sequence"/>
</dbReference>
<dbReference type="InterPro" id="IPR050204">
    <property type="entry name" value="AraC_XylS_family_regulators"/>
</dbReference>
<feature type="compositionally biased region" description="Polar residues" evidence="4">
    <location>
        <begin position="325"/>
        <end position="339"/>
    </location>
</feature>
<keyword evidence="3" id="KW-0804">Transcription</keyword>
<feature type="region of interest" description="Disordered" evidence="4">
    <location>
        <begin position="314"/>
        <end position="339"/>
    </location>
</feature>
<dbReference type="SMART" id="SM00342">
    <property type="entry name" value="HTH_ARAC"/>
    <property type="match status" value="1"/>
</dbReference>
<dbReference type="Pfam" id="PF14525">
    <property type="entry name" value="AraC_binding_2"/>
    <property type="match status" value="1"/>
</dbReference>
<reference evidence="6 7" key="1">
    <citation type="submission" date="2024-09" db="EMBL/GenBank/DDBJ databases">
        <authorList>
            <person name="Sun Q."/>
            <person name="Mori K."/>
        </authorList>
    </citation>
    <scope>NUCLEOTIDE SEQUENCE [LARGE SCALE GENOMIC DNA]</scope>
    <source>
        <strain evidence="6 7">JCM 4557</strain>
    </source>
</reference>
<keyword evidence="7" id="KW-1185">Reference proteome</keyword>
<dbReference type="RefSeq" id="WP_394318446.1">
    <property type="nucleotide sequence ID" value="NZ_JBHMQV010000009.1"/>
</dbReference>
<organism evidence="6 7">
    <name type="scientific">Streptomyces noboritoensis</name>
    <dbReference type="NCBI Taxonomy" id="67337"/>
    <lineage>
        <taxon>Bacteria</taxon>
        <taxon>Bacillati</taxon>
        <taxon>Actinomycetota</taxon>
        <taxon>Actinomycetes</taxon>
        <taxon>Kitasatosporales</taxon>
        <taxon>Streptomycetaceae</taxon>
        <taxon>Streptomyces</taxon>
    </lineage>
</organism>
<dbReference type="InterPro" id="IPR009057">
    <property type="entry name" value="Homeodomain-like_sf"/>
</dbReference>
<feature type="domain" description="HTH araC/xylS-type" evidence="5">
    <location>
        <begin position="218"/>
        <end position="319"/>
    </location>
</feature>
<dbReference type="PANTHER" id="PTHR46796:SF6">
    <property type="entry name" value="ARAC SUBFAMILY"/>
    <property type="match status" value="1"/>
</dbReference>
<evidence type="ECO:0000256" key="4">
    <source>
        <dbReference type="SAM" id="MobiDB-lite"/>
    </source>
</evidence>
<sequence length="339" mass="37056">MGWSQVSADAVAPGDRFEWFRETLSTELMPVALRAPSPADFRAEISQLELGVVQMSTFTFSAVSSRRSRAHVRQGDPEQYQLALVTQGTFRTAQLGNESLVTGGLVLTNTSRPMETTCRSGDGGQAQAVMLQIPRSALPLRSDRVDRLIARHLGVGGGTAAILADFLATLIRRGPTCRPEELRRMGPVALDLATACLAQQLDAPEEAPADARAQVMLRQVLRFIDDNLGDPNLTPQLVADRHHISLRGLYALFRDQPASVAESIRRRRLARCHADLARPELSHQPVQAIAARWGFVGATAFSRAFREAYGITPTEHRAATRRPGTAQNVQKPSPQVART</sequence>
<dbReference type="Gene3D" id="1.10.10.60">
    <property type="entry name" value="Homeodomain-like"/>
    <property type="match status" value="1"/>
</dbReference>
<name>A0ABV6TER7_9ACTN</name>
<dbReference type="InterPro" id="IPR018060">
    <property type="entry name" value="HTH_AraC"/>
</dbReference>
<keyword evidence="1" id="KW-0805">Transcription regulation</keyword>
<evidence type="ECO:0000256" key="3">
    <source>
        <dbReference type="ARBA" id="ARBA00023163"/>
    </source>
</evidence>
<dbReference type="Pfam" id="PF12833">
    <property type="entry name" value="HTH_18"/>
    <property type="match status" value="1"/>
</dbReference>
<dbReference type="PANTHER" id="PTHR46796">
    <property type="entry name" value="HTH-TYPE TRANSCRIPTIONAL ACTIVATOR RHAS-RELATED"/>
    <property type="match status" value="1"/>
</dbReference>
<dbReference type="PROSITE" id="PS01124">
    <property type="entry name" value="HTH_ARAC_FAMILY_2"/>
    <property type="match status" value="1"/>
</dbReference>
<evidence type="ECO:0000259" key="5">
    <source>
        <dbReference type="PROSITE" id="PS01124"/>
    </source>
</evidence>
<evidence type="ECO:0000256" key="1">
    <source>
        <dbReference type="ARBA" id="ARBA00023015"/>
    </source>
</evidence>
<keyword evidence="2" id="KW-0238">DNA-binding</keyword>
<evidence type="ECO:0000313" key="7">
    <source>
        <dbReference type="Proteomes" id="UP001589887"/>
    </source>
</evidence>
<protein>
    <submittedName>
        <fullName evidence="6">Helix-turn-helix domain-containing protein</fullName>
    </submittedName>
</protein>
<comment type="caution">
    <text evidence="6">The sequence shown here is derived from an EMBL/GenBank/DDBJ whole genome shotgun (WGS) entry which is preliminary data.</text>
</comment>
<evidence type="ECO:0000256" key="2">
    <source>
        <dbReference type="ARBA" id="ARBA00023125"/>
    </source>
</evidence>
<dbReference type="PRINTS" id="PR00032">
    <property type="entry name" value="HTHARAC"/>
</dbReference>
<evidence type="ECO:0000313" key="6">
    <source>
        <dbReference type="EMBL" id="MFC0844296.1"/>
    </source>
</evidence>
<proteinExistence type="predicted"/>
<gene>
    <name evidence="6" type="ORF">ACFH04_11370</name>
</gene>
<dbReference type="EMBL" id="JBHMQV010000009">
    <property type="protein sequence ID" value="MFC0844296.1"/>
    <property type="molecule type" value="Genomic_DNA"/>
</dbReference>
<dbReference type="InterPro" id="IPR020449">
    <property type="entry name" value="Tscrpt_reg_AraC-type_HTH"/>
</dbReference>